<dbReference type="PANTHER" id="PTHR18964">
    <property type="entry name" value="ROK (REPRESSOR, ORF, KINASE) FAMILY"/>
    <property type="match status" value="1"/>
</dbReference>
<evidence type="ECO:0000313" key="4">
    <source>
        <dbReference type="EMBL" id="MFB9716441.1"/>
    </source>
</evidence>
<dbReference type="InterPro" id="IPR000600">
    <property type="entry name" value="ROK"/>
</dbReference>
<dbReference type="SUPFAM" id="SSF53067">
    <property type="entry name" value="Actin-like ATPase domain"/>
    <property type="match status" value="1"/>
</dbReference>
<dbReference type="EMBL" id="JBHMBH010000050">
    <property type="protein sequence ID" value="MFB9716441.1"/>
    <property type="molecule type" value="Genomic_DNA"/>
</dbReference>
<evidence type="ECO:0000259" key="3">
    <source>
        <dbReference type="Pfam" id="PF00325"/>
    </source>
</evidence>
<reference evidence="4 5" key="1">
    <citation type="submission" date="2024-09" db="EMBL/GenBank/DDBJ databases">
        <authorList>
            <person name="Sun Q."/>
            <person name="Mori K."/>
        </authorList>
    </citation>
    <scope>NUCLEOTIDE SEQUENCE [LARGE SCALE GENOMIC DNA]</scope>
    <source>
        <strain evidence="4 5">JCM 13519</strain>
    </source>
</reference>
<dbReference type="Gene3D" id="1.10.10.10">
    <property type="entry name" value="Winged helix-like DNA-binding domain superfamily/Winged helix DNA-binding domain"/>
    <property type="match status" value="1"/>
</dbReference>
<dbReference type="Pfam" id="PF00480">
    <property type="entry name" value="ROK"/>
    <property type="match status" value="1"/>
</dbReference>
<dbReference type="InterPro" id="IPR012318">
    <property type="entry name" value="HTH_CRP"/>
</dbReference>
<sequence length="399" mass="41958">MDTLRDRPRTDRHRTDRHRTDRTSTATLPSDGRAHNLSLVRRTLHSAGAMSRADLSRTLGLTRVTVSDLVSDLLERGHVVELGQSDEIRPGKPAILVDINRQGLQVIGMDLAENSVLRAAVLDLDGNILDRVERSLSEETGQDVVNKVLELASEAVGRATATLLGIGVGTPGIVNADGVVTTAPNFQWKDVALRELIQEHTGLPTLVSNDADAAVHADYTFGGGSDDMVLVKIGRGVGSGLIVGGRRARGAHSAAGEIGHVTVGTDGGTMCKCGKKGCLETWMSVPSLELALAEAAASSEPEAAAGVALREASVLREAGERLAIALAPVVGALDLAEVVLSGPRKLLEGPLLDAVQHTLLERLLHQDPSPVSVRLAADAQDIVLRGSAVMVLWNQLGVA</sequence>
<dbReference type="PANTHER" id="PTHR18964:SF149">
    <property type="entry name" value="BIFUNCTIONAL UDP-N-ACETYLGLUCOSAMINE 2-EPIMERASE_N-ACETYLMANNOSAMINE KINASE"/>
    <property type="match status" value="1"/>
</dbReference>
<comment type="similarity">
    <text evidence="1">Belongs to the ROK (NagC/XylR) family.</text>
</comment>
<dbReference type="InterPro" id="IPR049874">
    <property type="entry name" value="ROK_cs"/>
</dbReference>
<evidence type="ECO:0000256" key="2">
    <source>
        <dbReference type="SAM" id="MobiDB-lite"/>
    </source>
</evidence>
<feature type="domain" description="HTH crp-type" evidence="3">
    <location>
        <begin position="49"/>
        <end position="77"/>
    </location>
</feature>
<dbReference type="InterPro" id="IPR043129">
    <property type="entry name" value="ATPase_NBD"/>
</dbReference>
<name>A0ABV5UW70_9MICC</name>
<dbReference type="PROSITE" id="PS01125">
    <property type="entry name" value="ROK"/>
    <property type="match status" value="1"/>
</dbReference>
<keyword evidence="5" id="KW-1185">Reference proteome</keyword>
<organism evidence="4 5">
    <name type="scientific">Arthrobacter methylotrophus</name>
    <dbReference type="NCBI Taxonomy" id="121291"/>
    <lineage>
        <taxon>Bacteria</taxon>
        <taxon>Bacillati</taxon>
        <taxon>Actinomycetota</taxon>
        <taxon>Actinomycetes</taxon>
        <taxon>Micrococcales</taxon>
        <taxon>Micrococcaceae</taxon>
        <taxon>Arthrobacter</taxon>
    </lineage>
</organism>
<gene>
    <name evidence="4" type="ORF">ACFFPI_20280</name>
</gene>
<dbReference type="InterPro" id="IPR036388">
    <property type="entry name" value="WH-like_DNA-bd_sf"/>
</dbReference>
<proteinExistence type="inferred from homology"/>
<dbReference type="Proteomes" id="UP001589536">
    <property type="component" value="Unassembled WGS sequence"/>
</dbReference>
<protein>
    <submittedName>
        <fullName evidence="4">ROK family transcriptional regulator</fullName>
    </submittedName>
</protein>
<evidence type="ECO:0000256" key="1">
    <source>
        <dbReference type="ARBA" id="ARBA00006479"/>
    </source>
</evidence>
<comment type="caution">
    <text evidence="4">The sequence shown here is derived from an EMBL/GenBank/DDBJ whole genome shotgun (WGS) entry which is preliminary data.</text>
</comment>
<dbReference type="Pfam" id="PF00325">
    <property type="entry name" value="Crp"/>
    <property type="match status" value="1"/>
</dbReference>
<dbReference type="InterPro" id="IPR036390">
    <property type="entry name" value="WH_DNA-bd_sf"/>
</dbReference>
<dbReference type="Gene3D" id="3.30.420.40">
    <property type="match status" value="2"/>
</dbReference>
<feature type="region of interest" description="Disordered" evidence="2">
    <location>
        <begin position="1"/>
        <end position="33"/>
    </location>
</feature>
<dbReference type="RefSeq" id="WP_345054083.1">
    <property type="nucleotide sequence ID" value="NZ_BAABED010000001.1"/>
</dbReference>
<accession>A0ABV5UW70</accession>
<dbReference type="SUPFAM" id="SSF46785">
    <property type="entry name" value="Winged helix' DNA-binding domain"/>
    <property type="match status" value="1"/>
</dbReference>
<evidence type="ECO:0000313" key="5">
    <source>
        <dbReference type="Proteomes" id="UP001589536"/>
    </source>
</evidence>